<protein>
    <submittedName>
        <fullName evidence="7">Choline dehydrogenase-like flavoprotein</fullName>
    </submittedName>
</protein>
<keyword evidence="4" id="KW-0560">Oxidoreductase</keyword>
<dbReference type="Gene3D" id="3.50.50.60">
    <property type="entry name" value="FAD/NAD(P)-binding domain"/>
    <property type="match status" value="2"/>
</dbReference>
<keyword evidence="3" id="KW-0274">FAD</keyword>
<gene>
    <name evidence="7" type="ORF">FHS18_006594</name>
</gene>
<evidence type="ECO:0000256" key="1">
    <source>
        <dbReference type="ARBA" id="ARBA00010790"/>
    </source>
</evidence>
<dbReference type="Proteomes" id="UP000570361">
    <property type="component" value="Unassembled WGS sequence"/>
</dbReference>
<dbReference type="InterPro" id="IPR000172">
    <property type="entry name" value="GMC_OxRdtase_N"/>
</dbReference>
<evidence type="ECO:0000313" key="8">
    <source>
        <dbReference type="Proteomes" id="UP000570361"/>
    </source>
</evidence>
<dbReference type="AlphaFoldDB" id="A0A7W5B501"/>
<dbReference type="PANTHER" id="PTHR46056:SF12">
    <property type="entry name" value="LONG-CHAIN-ALCOHOL OXIDASE"/>
    <property type="match status" value="1"/>
</dbReference>
<dbReference type="SUPFAM" id="SSF51905">
    <property type="entry name" value="FAD/NAD(P)-binding domain"/>
    <property type="match status" value="1"/>
</dbReference>
<dbReference type="PANTHER" id="PTHR46056">
    <property type="entry name" value="LONG-CHAIN-ALCOHOL OXIDASE"/>
    <property type="match status" value="1"/>
</dbReference>
<dbReference type="EMBL" id="JACHXK010000032">
    <property type="protein sequence ID" value="MBB3114473.1"/>
    <property type="molecule type" value="Genomic_DNA"/>
</dbReference>
<evidence type="ECO:0000259" key="6">
    <source>
        <dbReference type="Pfam" id="PF05199"/>
    </source>
</evidence>
<dbReference type="Pfam" id="PF00732">
    <property type="entry name" value="GMC_oxred_N"/>
    <property type="match status" value="1"/>
</dbReference>
<dbReference type="InterPro" id="IPR007867">
    <property type="entry name" value="GMC_OxRtase_C"/>
</dbReference>
<feature type="domain" description="Glucose-methanol-choline oxidoreductase C-terminal" evidence="6">
    <location>
        <begin position="446"/>
        <end position="556"/>
    </location>
</feature>
<dbReference type="InterPro" id="IPR036188">
    <property type="entry name" value="FAD/NAD-bd_sf"/>
</dbReference>
<comment type="similarity">
    <text evidence="1">Belongs to the GMC oxidoreductase family.</text>
</comment>
<accession>A0A7W5B501</accession>
<dbReference type="GO" id="GO:0050660">
    <property type="term" value="F:flavin adenine dinucleotide binding"/>
    <property type="evidence" value="ECO:0007669"/>
    <property type="project" value="InterPro"/>
</dbReference>
<dbReference type="Pfam" id="PF05199">
    <property type="entry name" value="GMC_oxred_C"/>
    <property type="match status" value="1"/>
</dbReference>
<comment type="caution">
    <text evidence="7">The sequence shown here is derived from an EMBL/GenBank/DDBJ whole genome shotgun (WGS) entry which is preliminary data.</text>
</comment>
<evidence type="ECO:0000256" key="4">
    <source>
        <dbReference type="ARBA" id="ARBA00023002"/>
    </source>
</evidence>
<evidence type="ECO:0000256" key="2">
    <source>
        <dbReference type="ARBA" id="ARBA00022630"/>
    </source>
</evidence>
<evidence type="ECO:0000256" key="3">
    <source>
        <dbReference type="ARBA" id="ARBA00022827"/>
    </source>
</evidence>
<evidence type="ECO:0000313" key="7">
    <source>
        <dbReference type="EMBL" id="MBB3114473.1"/>
    </source>
</evidence>
<name>A0A7W5B501_9BACL</name>
<reference evidence="7 8" key="1">
    <citation type="submission" date="2020-08" db="EMBL/GenBank/DDBJ databases">
        <title>Genomic Encyclopedia of Type Strains, Phase III (KMG-III): the genomes of soil and plant-associated and newly described type strains.</title>
        <authorList>
            <person name="Whitman W."/>
        </authorList>
    </citation>
    <scope>NUCLEOTIDE SEQUENCE [LARGE SCALE GENOMIC DNA]</scope>
    <source>
        <strain evidence="7 8">CECT 5862</strain>
    </source>
</reference>
<keyword evidence="8" id="KW-1185">Reference proteome</keyword>
<keyword evidence="2" id="KW-0285">Flavoprotein</keyword>
<feature type="domain" description="Glucose-methanol-choline oxidoreductase N-terminal" evidence="5">
    <location>
        <begin position="219"/>
        <end position="335"/>
    </location>
</feature>
<evidence type="ECO:0000259" key="5">
    <source>
        <dbReference type="Pfam" id="PF00732"/>
    </source>
</evidence>
<organism evidence="7 8">
    <name type="scientific">Paenibacillus phyllosphaerae</name>
    <dbReference type="NCBI Taxonomy" id="274593"/>
    <lineage>
        <taxon>Bacteria</taxon>
        <taxon>Bacillati</taxon>
        <taxon>Bacillota</taxon>
        <taxon>Bacilli</taxon>
        <taxon>Bacillales</taxon>
        <taxon>Paenibacillaceae</taxon>
        <taxon>Paenibacillus</taxon>
    </lineage>
</organism>
<dbReference type="GO" id="GO:0016614">
    <property type="term" value="F:oxidoreductase activity, acting on CH-OH group of donors"/>
    <property type="evidence" value="ECO:0007669"/>
    <property type="project" value="InterPro"/>
</dbReference>
<sequence length="569" mass="61973">MMQRPDVIVIGSGGGGAVIAKELGEKGLTVLVLEAGPWYGNAKWPDPNRQAGAIGSNSADDLDIALFRRQYTKYEGEMNDLITGRLRWGPANRNRPTWYRNMVERGFVWQAAGVGGSTQVYLANSPRAFPQAVDSVWPISYRELIPYYEKVEDTLPVAFAPITPKEELFFYGAKKAGWPLIPTLNVTSAGYRPQPNAILPPNPNLMNPSLSLEQLSEMEGCTLAGHCINGCPHGPSIDKVAKRATNVSYVPLGLRTGRVTIQPNSYVTKIITAPHAAKGLVATGVQIRHTWTGETEEIMADVVVMSAGAVETPRLWLNSGLPDNGWVGKGLVNHYFDWVTGLFDTCDLMSILGSPGTDPFVGHTSGGRLDIPGLGSILVTGLSPGLTSSMSFGLTQSGYAALHPYAAGVPKYAQGWVVGQQLQEWMTNYRQTLSLVIFTEDEVQQRNGVSLDPTLKDEHGYIPKISYVPGPRAIRNRNALAKIAVELLRKAGAKKVLRSDWPAALMIHLESTMRMGLVVDTDCETFQVGRLYIADNSVHFNSLGGANPTLTTQALATRTAEKLYERYFG</sequence>
<proteinExistence type="inferred from homology"/>